<proteinExistence type="predicted"/>
<keyword evidence="1" id="KW-0472">Membrane</keyword>
<gene>
    <name evidence="2" type="ORF">VNO78_15763</name>
</gene>
<evidence type="ECO:0000313" key="3">
    <source>
        <dbReference type="Proteomes" id="UP001386955"/>
    </source>
</evidence>
<dbReference type="Proteomes" id="UP001386955">
    <property type="component" value="Unassembled WGS sequence"/>
</dbReference>
<organism evidence="2 3">
    <name type="scientific">Psophocarpus tetragonolobus</name>
    <name type="common">Winged bean</name>
    <name type="synonym">Dolichos tetragonolobus</name>
    <dbReference type="NCBI Taxonomy" id="3891"/>
    <lineage>
        <taxon>Eukaryota</taxon>
        <taxon>Viridiplantae</taxon>
        <taxon>Streptophyta</taxon>
        <taxon>Embryophyta</taxon>
        <taxon>Tracheophyta</taxon>
        <taxon>Spermatophyta</taxon>
        <taxon>Magnoliopsida</taxon>
        <taxon>eudicotyledons</taxon>
        <taxon>Gunneridae</taxon>
        <taxon>Pentapetalae</taxon>
        <taxon>rosids</taxon>
        <taxon>fabids</taxon>
        <taxon>Fabales</taxon>
        <taxon>Fabaceae</taxon>
        <taxon>Papilionoideae</taxon>
        <taxon>50 kb inversion clade</taxon>
        <taxon>NPAAA clade</taxon>
        <taxon>indigoferoid/millettioid clade</taxon>
        <taxon>Phaseoleae</taxon>
        <taxon>Psophocarpus</taxon>
    </lineage>
</organism>
<keyword evidence="3" id="KW-1185">Reference proteome</keyword>
<keyword evidence="1" id="KW-1133">Transmembrane helix</keyword>
<dbReference type="AlphaFoldDB" id="A0AAN9SH22"/>
<reference evidence="2 3" key="1">
    <citation type="submission" date="2024-01" db="EMBL/GenBank/DDBJ databases">
        <title>The genomes of 5 underutilized Papilionoideae crops provide insights into root nodulation and disease resistanc.</title>
        <authorList>
            <person name="Jiang F."/>
        </authorList>
    </citation>
    <scope>NUCLEOTIDE SEQUENCE [LARGE SCALE GENOMIC DNA]</scope>
    <source>
        <strain evidence="2">DUOXIRENSHENG_FW03</strain>
        <tissue evidence="2">Leaves</tissue>
    </source>
</reference>
<accession>A0AAN9SH22</accession>
<keyword evidence="1" id="KW-0812">Transmembrane</keyword>
<name>A0AAN9SH22_PSOTE</name>
<evidence type="ECO:0000313" key="2">
    <source>
        <dbReference type="EMBL" id="KAK7395215.1"/>
    </source>
</evidence>
<dbReference type="EMBL" id="JAYMYS010000004">
    <property type="protein sequence ID" value="KAK7395215.1"/>
    <property type="molecule type" value="Genomic_DNA"/>
</dbReference>
<feature type="transmembrane region" description="Helical" evidence="1">
    <location>
        <begin position="32"/>
        <end position="57"/>
    </location>
</feature>
<protein>
    <submittedName>
        <fullName evidence="2">Uncharacterized protein</fullName>
    </submittedName>
</protein>
<evidence type="ECO:0000256" key="1">
    <source>
        <dbReference type="SAM" id="Phobius"/>
    </source>
</evidence>
<sequence>MCIKLKLQLNSTRNTTNRESLKPKFLPSLRRIYSLPVLSLFLPFFLFSTRFRLFVWFCSGCLISRKEKIICRLFWVVLW</sequence>
<comment type="caution">
    <text evidence="2">The sequence shown here is derived from an EMBL/GenBank/DDBJ whole genome shotgun (WGS) entry which is preliminary data.</text>
</comment>